<dbReference type="InterPro" id="IPR038765">
    <property type="entry name" value="Papain-like_cys_pep_sf"/>
</dbReference>
<organism evidence="4 5">
    <name type="scientific">Perkinsus chesapeaki</name>
    <name type="common">Clam parasite</name>
    <name type="synonym">Perkinsus andrewsi</name>
    <dbReference type="NCBI Taxonomy" id="330153"/>
    <lineage>
        <taxon>Eukaryota</taxon>
        <taxon>Sar</taxon>
        <taxon>Alveolata</taxon>
        <taxon>Perkinsozoa</taxon>
        <taxon>Perkinsea</taxon>
        <taxon>Perkinsida</taxon>
        <taxon>Perkinsidae</taxon>
        <taxon>Perkinsus</taxon>
    </lineage>
</organism>
<evidence type="ECO:0000256" key="1">
    <source>
        <dbReference type="ARBA" id="ARBA00008455"/>
    </source>
</evidence>
<dbReference type="GO" id="GO:0008234">
    <property type="term" value="F:cysteine-type peptidase activity"/>
    <property type="evidence" value="ECO:0007669"/>
    <property type="project" value="InterPro"/>
</dbReference>
<dbReference type="SMART" id="SM00645">
    <property type="entry name" value="Pept_C1"/>
    <property type="match status" value="1"/>
</dbReference>
<evidence type="ECO:0000256" key="2">
    <source>
        <dbReference type="ARBA" id="ARBA00023145"/>
    </source>
</evidence>
<dbReference type="OrthoDB" id="422007at2759"/>
<proteinExistence type="inferred from homology"/>
<dbReference type="Proteomes" id="UP000591131">
    <property type="component" value="Unassembled WGS sequence"/>
</dbReference>
<sequence length="301" mass="33036">MTIVLLWLHLVSGIFVDDLNSVKLAFDDLKSRKGITIRDAKRLCGTITDKTETLERKDYSEEDLQGLPDSFDARAGFAECKDVIGHVRDQSKCNGCWAFSVLQAFNDRVCIKSNGKHKALLSPGNMIACCDKAHGCAKSFGCHEGSPKDAWKWLNTTGVVSGGDYVKEDETTEADGCWPYNFPKCAHHIVSLKYPACGKEPLPTPKCDRSCPNKKYPTPSDKDRFYTSELDPVTFGSVDSIKKEIITNGPVSAVVVVYEDFLAYKSGVYKHTSGARLGPSHSANIARRSSVGVTRTVKITG</sequence>
<dbReference type="InterPro" id="IPR013128">
    <property type="entry name" value="Peptidase_C1A"/>
</dbReference>
<dbReference type="InterPro" id="IPR000668">
    <property type="entry name" value="Peptidase_C1A_C"/>
</dbReference>
<keyword evidence="2" id="KW-0865">Zymogen</keyword>
<dbReference type="Gene3D" id="3.90.70.10">
    <property type="entry name" value="Cysteine proteinases"/>
    <property type="match status" value="1"/>
</dbReference>
<name>A0A7J6KZR5_PERCH</name>
<protein>
    <recommendedName>
        <fullName evidence="3">Peptidase C1A papain C-terminal domain-containing protein</fullName>
    </recommendedName>
</protein>
<accession>A0A7J6KZR5</accession>
<gene>
    <name evidence="4" type="ORF">FOL47_010912</name>
</gene>
<reference evidence="4 5" key="1">
    <citation type="submission" date="2020-04" db="EMBL/GenBank/DDBJ databases">
        <title>Perkinsus chesapeaki whole genome sequence.</title>
        <authorList>
            <person name="Bogema D.R."/>
        </authorList>
    </citation>
    <scope>NUCLEOTIDE SEQUENCE [LARGE SCALE GENOMIC DNA]</scope>
    <source>
        <strain evidence="4">ATCC PRA-425</strain>
    </source>
</reference>
<dbReference type="Pfam" id="PF00112">
    <property type="entry name" value="Peptidase_C1"/>
    <property type="match status" value="1"/>
</dbReference>
<evidence type="ECO:0000313" key="5">
    <source>
        <dbReference type="Proteomes" id="UP000591131"/>
    </source>
</evidence>
<keyword evidence="5" id="KW-1185">Reference proteome</keyword>
<dbReference type="PANTHER" id="PTHR12411">
    <property type="entry name" value="CYSTEINE PROTEASE FAMILY C1-RELATED"/>
    <property type="match status" value="1"/>
</dbReference>
<feature type="domain" description="Peptidase C1A papain C-terminal" evidence="3">
    <location>
        <begin position="67"/>
        <end position="294"/>
    </location>
</feature>
<dbReference type="GO" id="GO:0006508">
    <property type="term" value="P:proteolysis"/>
    <property type="evidence" value="ECO:0007669"/>
    <property type="project" value="InterPro"/>
</dbReference>
<evidence type="ECO:0000313" key="4">
    <source>
        <dbReference type="EMBL" id="KAF4652650.1"/>
    </source>
</evidence>
<dbReference type="SUPFAM" id="SSF54001">
    <property type="entry name" value="Cysteine proteinases"/>
    <property type="match status" value="1"/>
</dbReference>
<dbReference type="EMBL" id="JAAPAO010000899">
    <property type="protein sequence ID" value="KAF4652650.1"/>
    <property type="molecule type" value="Genomic_DNA"/>
</dbReference>
<comment type="similarity">
    <text evidence="1">Belongs to the peptidase C1 family.</text>
</comment>
<dbReference type="AlphaFoldDB" id="A0A7J6KZR5"/>
<comment type="caution">
    <text evidence="4">The sequence shown here is derived from an EMBL/GenBank/DDBJ whole genome shotgun (WGS) entry which is preliminary data.</text>
</comment>
<evidence type="ECO:0000259" key="3">
    <source>
        <dbReference type="SMART" id="SM00645"/>
    </source>
</evidence>